<keyword evidence="1" id="KW-0175">Coiled coil</keyword>
<feature type="coiled-coil region" evidence="1">
    <location>
        <begin position="54"/>
        <end position="81"/>
    </location>
</feature>
<gene>
    <name evidence="2" type="ORF">COEREDRAFT_90142</name>
</gene>
<accession>A0A2G5B0R4</accession>
<dbReference type="OrthoDB" id="10642289at2759"/>
<evidence type="ECO:0000313" key="2">
    <source>
        <dbReference type="EMBL" id="PIA12616.1"/>
    </source>
</evidence>
<dbReference type="AlphaFoldDB" id="A0A2G5B0R4"/>
<dbReference type="EMBL" id="KZ303624">
    <property type="protein sequence ID" value="PIA12616.1"/>
    <property type="molecule type" value="Genomic_DNA"/>
</dbReference>
<name>A0A2G5B0R4_COERN</name>
<organism evidence="2 3">
    <name type="scientific">Coemansia reversa (strain ATCC 12441 / NRRL 1564)</name>
    <dbReference type="NCBI Taxonomy" id="763665"/>
    <lineage>
        <taxon>Eukaryota</taxon>
        <taxon>Fungi</taxon>
        <taxon>Fungi incertae sedis</taxon>
        <taxon>Zoopagomycota</taxon>
        <taxon>Kickxellomycotina</taxon>
        <taxon>Kickxellomycetes</taxon>
        <taxon>Kickxellales</taxon>
        <taxon>Kickxellaceae</taxon>
        <taxon>Coemansia</taxon>
    </lineage>
</organism>
<evidence type="ECO:0000313" key="3">
    <source>
        <dbReference type="Proteomes" id="UP000242474"/>
    </source>
</evidence>
<reference evidence="2 3" key="1">
    <citation type="journal article" date="2015" name="Genome Biol. Evol.">
        <title>Phylogenomic analyses indicate that early fungi evolved digesting cell walls of algal ancestors of land plants.</title>
        <authorList>
            <person name="Chang Y."/>
            <person name="Wang S."/>
            <person name="Sekimoto S."/>
            <person name="Aerts A.L."/>
            <person name="Choi C."/>
            <person name="Clum A."/>
            <person name="LaButti K.M."/>
            <person name="Lindquist E.A."/>
            <person name="Yee Ngan C."/>
            <person name="Ohm R.A."/>
            <person name="Salamov A.A."/>
            <person name="Grigoriev I.V."/>
            <person name="Spatafora J.W."/>
            <person name="Berbee M.L."/>
        </authorList>
    </citation>
    <scope>NUCLEOTIDE SEQUENCE [LARGE SCALE GENOMIC DNA]</scope>
    <source>
        <strain evidence="2 3">NRRL 1564</strain>
    </source>
</reference>
<keyword evidence="3" id="KW-1185">Reference proteome</keyword>
<dbReference type="Proteomes" id="UP000242474">
    <property type="component" value="Unassembled WGS sequence"/>
</dbReference>
<sequence length="117" mass="13627">MCEHEHENGDKCRYKPNQEYCGFHDPQRWHRSQRYKLSKKLPKTLATEEEREYVLYLRKKREQLSKELEKVTRELEKLTTTEVAVISITSAYECCLPTADKVCGLKGFSGGKSLGRG</sequence>
<evidence type="ECO:0000256" key="1">
    <source>
        <dbReference type="SAM" id="Coils"/>
    </source>
</evidence>
<proteinExistence type="predicted"/>
<protein>
    <submittedName>
        <fullName evidence="2">Uncharacterized protein</fullName>
    </submittedName>
</protein>